<comment type="cofactor">
    <cofactor evidence="1 6">
        <name>(R)-lipoate</name>
        <dbReference type="ChEBI" id="CHEBI:83088"/>
    </cofactor>
</comment>
<evidence type="ECO:0000256" key="3">
    <source>
        <dbReference type="ARBA" id="ARBA00022679"/>
    </source>
</evidence>
<dbReference type="Gene3D" id="4.10.320.10">
    <property type="entry name" value="E3-binding domain"/>
    <property type="match status" value="1"/>
</dbReference>
<dbReference type="InterPro" id="IPR050743">
    <property type="entry name" value="2-oxoacid_DH_E2_comp"/>
</dbReference>
<dbReference type="PROSITE" id="PS00189">
    <property type="entry name" value="LIPOYL"/>
    <property type="match status" value="1"/>
</dbReference>
<dbReference type="InterPro" id="IPR036625">
    <property type="entry name" value="E3-bd_dom_sf"/>
</dbReference>
<dbReference type="InterPro" id="IPR004167">
    <property type="entry name" value="PSBD"/>
</dbReference>
<protein>
    <recommendedName>
        <fullName evidence="6">Dihydrolipoamide acetyltransferase component of pyruvate dehydrogenase complex</fullName>
        <ecNumber evidence="6">2.3.1.-</ecNumber>
    </recommendedName>
</protein>
<evidence type="ECO:0000256" key="4">
    <source>
        <dbReference type="ARBA" id="ARBA00022823"/>
    </source>
</evidence>
<comment type="similarity">
    <text evidence="2 6">Belongs to the 2-oxoacid dehydrogenase family.</text>
</comment>
<dbReference type="Proteomes" id="UP000198960">
    <property type="component" value="Unassembled WGS sequence"/>
</dbReference>
<feature type="domain" description="Peripheral subunit-binding (PSBD)" evidence="8">
    <location>
        <begin position="165"/>
        <end position="202"/>
    </location>
</feature>
<dbReference type="STRING" id="673521.SAMN05660991_02803"/>
<evidence type="ECO:0000259" key="8">
    <source>
        <dbReference type="PROSITE" id="PS51826"/>
    </source>
</evidence>
<dbReference type="CDD" id="cd06849">
    <property type="entry name" value="lipoyl_domain"/>
    <property type="match status" value="1"/>
</dbReference>
<evidence type="ECO:0000313" key="9">
    <source>
        <dbReference type="EMBL" id="SEP01157.1"/>
    </source>
</evidence>
<dbReference type="Pfam" id="PF00364">
    <property type="entry name" value="Biotin_lipoyl"/>
    <property type="match status" value="1"/>
</dbReference>
<organism evidence="9 10">
    <name type="scientific">Trujillonella endophytica</name>
    <dbReference type="NCBI Taxonomy" id="673521"/>
    <lineage>
        <taxon>Bacteria</taxon>
        <taxon>Bacillati</taxon>
        <taxon>Actinomycetota</taxon>
        <taxon>Actinomycetes</taxon>
        <taxon>Geodermatophilales</taxon>
        <taxon>Geodermatophilaceae</taxon>
        <taxon>Trujillonella</taxon>
    </lineage>
</organism>
<dbReference type="AlphaFoldDB" id="A0A1H8UDQ3"/>
<dbReference type="Pfam" id="PF00198">
    <property type="entry name" value="2-oxoacid_dh"/>
    <property type="match status" value="1"/>
</dbReference>
<gene>
    <name evidence="9" type="ORF">SAMN05660991_02803</name>
</gene>
<keyword evidence="5 6" id="KW-0012">Acyltransferase</keyword>
<keyword evidence="4 6" id="KW-0450">Lipoyl</keyword>
<dbReference type="SUPFAM" id="SSF47005">
    <property type="entry name" value="Peripheral subunit-binding domain of 2-oxo acid dehydrogenase complex"/>
    <property type="match status" value="1"/>
</dbReference>
<dbReference type="SUPFAM" id="SSF52777">
    <property type="entry name" value="CoA-dependent acyltransferases"/>
    <property type="match status" value="1"/>
</dbReference>
<dbReference type="PROSITE" id="PS51826">
    <property type="entry name" value="PSBD"/>
    <property type="match status" value="1"/>
</dbReference>
<dbReference type="InterPro" id="IPR000089">
    <property type="entry name" value="Biotin_lipoyl"/>
</dbReference>
<dbReference type="PANTHER" id="PTHR43178">
    <property type="entry name" value="DIHYDROLIPOAMIDE ACETYLTRANSFERASE COMPONENT OF PYRUVATE DEHYDROGENASE COMPLEX"/>
    <property type="match status" value="1"/>
</dbReference>
<dbReference type="GO" id="GO:0005737">
    <property type="term" value="C:cytoplasm"/>
    <property type="evidence" value="ECO:0007669"/>
    <property type="project" value="TreeGrafter"/>
</dbReference>
<dbReference type="PROSITE" id="PS50968">
    <property type="entry name" value="BIOTINYL_LIPOYL"/>
    <property type="match status" value="1"/>
</dbReference>
<dbReference type="EMBL" id="FOEE01000008">
    <property type="protein sequence ID" value="SEP01157.1"/>
    <property type="molecule type" value="Genomic_DNA"/>
</dbReference>
<evidence type="ECO:0000256" key="5">
    <source>
        <dbReference type="ARBA" id="ARBA00023315"/>
    </source>
</evidence>
<proteinExistence type="inferred from homology"/>
<keyword evidence="3 6" id="KW-0808">Transferase</keyword>
<evidence type="ECO:0000259" key="7">
    <source>
        <dbReference type="PROSITE" id="PS50968"/>
    </source>
</evidence>
<dbReference type="EC" id="2.3.1.-" evidence="6"/>
<dbReference type="PANTHER" id="PTHR43178:SF5">
    <property type="entry name" value="LIPOAMIDE ACYLTRANSFERASE COMPONENT OF BRANCHED-CHAIN ALPHA-KETO ACID DEHYDROGENASE COMPLEX, MITOCHONDRIAL"/>
    <property type="match status" value="1"/>
</dbReference>
<sequence length="448" mass="46022">MGALRQFALPDVGEGLTEGEILQWLVAVGDEVTVNQPLCEVETAKAAVELPSPYAGTVTELLHEAGATVDVGSPIVTIDVGGEAADGGGAADAPERTANLVGYGPRTTEARRRPRRGAGAVAALASAPTAAPAAPVHAAVPAAAPVHAAVPARPAPHRTGRPRPLAKPPVRKLARDLGVDLTLLAGSGPGGVITRADVETAAADTAPALSAAPAAGAAEQRIPVTGVRKHTAAAMVASAFTAPHVTEFLTVDVTRTMKLRGRLAARPEFAGIKVSPLLFVAKALLLAVRRHPMVNARWEEETREIVVPGHVHLGIAAATPRGLLVPNVKEADRLSLPDLARALAELTETARAGRTSPADMAGGTITITNVGVFGVDTGTPILNPGESAILAFGAVRPMPWVHKGKVRPRQVTTLALSFDHRVVDGELGSRFLADVGAVLHDPAAALAY</sequence>
<evidence type="ECO:0000256" key="2">
    <source>
        <dbReference type="ARBA" id="ARBA00007317"/>
    </source>
</evidence>
<dbReference type="GO" id="GO:0031405">
    <property type="term" value="F:lipoic acid binding"/>
    <property type="evidence" value="ECO:0007669"/>
    <property type="project" value="TreeGrafter"/>
</dbReference>
<dbReference type="SUPFAM" id="SSF51230">
    <property type="entry name" value="Single hybrid motif"/>
    <property type="match status" value="1"/>
</dbReference>
<accession>A0A1H8UDQ3</accession>
<name>A0A1H8UDQ3_9ACTN</name>
<dbReference type="InterPro" id="IPR011053">
    <property type="entry name" value="Single_hybrid_motif"/>
</dbReference>
<keyword evidence="9" id="KW-0670">Pyruvate</keyword>
<evidence type="ECO:0000256" key="1">
    <source>
        <dbReference type="ARBA" id="ARBA00001938"/>
    </source>
</evidence>
<dbReference type="Gene3D" id="2.40.50.100">
    <property type="match status" value="1"/>
</dbReference>
<dbReference type="RefSeq" id="WP_091944309.1">
    <property type="nucleotide sequence ID" value="NZ_FOEE01000008.1"/>
</dbReference>
<dbReference type="InterPro" id="IPR023213">
    <property type="entry name" value="CAT-like_dom_sf"/>
</dbReference>
<reference evidence="10" key="1">
    <citation type="submission" date="2016-10" db="EMBL/GenBank/DDBJ databases">
        <authorList>
            <person name="Varghese N."/>
            <person name="Submissions S."/>
        </authorList>
    </citation>
    <scope>NUCLEOTIDE SEQUENCE [LARGE SCALE GENOMIC DNA]</scope>
    <source>
        <strain evidence="10">DSM 45413</strain>
    </source>
</reference>
<dbReference type="Gene3D" id="3.30.559.10">
    <property type="entry name" value="Chloramphenicol acetyltransferase-like domain"/>
    <property type="match status" value="1"/>
</dbReference>
<dbReference type="OrthoDB" id="9805770at2"/>
<dbReference type="InterPro" id="IPR003016">
    <property type="entry name" value="2-oxoA_DH_lipoyl-BS"/>
</dbReference>
<evidence type="ECO:0000313" key="10">
    <source>
        <dbReference type="Proteomes" id="UP000198960"/>
    </source>
</evidence>
<dbReference type="Pfam" id="PF02817">
    <property type="entry name" value="E3_binding"/>
    <property type="match status" value="1"/>
</dbReference>
<evidence type="ECO:0000256" key="6">
    <source>
        <dbReference type="RuleBase" id="RU003423"/>
    </source>
</evidence>
<dbReference type="InterPro" id="IPR001078">
    <property type="entry name" value="2-oxoacid_DH_actylTfrase"/>
</dbReference>
<keyword evidence="10" id="KW-1185">Reference proteome</keyword>
<feature type="domain" description="Lipoyl-binding" evidence="7">
    <location>
        <begin position="4"/>
        <end position="79"/>
    </location>
</feature>
<dbReference type="FunFam" id="3.30.559.10:FF:000007">
    <property type="entry name" value="Dihydrolipoamide acetyltransferase component of pyruvate dehydrogenase complex"/>
    <property type="match status" value="1"/>
</dbReference>
<dbReference type="GO" id="GO:0016407">
    <property type="term" value="F:acetyltransferase activity"/>
    <property type="evidence" value="ECO:0007669"/>
    <property type="project" value="TreeGrafter"/>
</dbReference>